<dbReference type="EMBL" id="CP009268">
    <property type="protein sequence ID" value="AJA52445.1"/>
    <property type="molecule type" value="Genomic_DNA"/>
</dbReference>
<protein>
    <submittedName>
        <fullName evidence="1">Spo0E like sporulation regulatory protein</fullName>
    </submittedName>
    <submittedName>
        <fullName evidence="2">Sporulation stage 0, Spo0E-like regulatory phosphatase</fullName>
    </submittedName>
</protein>
<dbReference type="InterPro" id="IPR018540">
    <property type="entry name" value="Spo0E-like"/>
</dbReference>
<dbReference type="PATRIC" id="fig|1262449.7.peg.2405"/>
<name>A0A0H3J5H1_CLOPA</name>
<proteinExistence type="predicted"/>
<dbReference type="RefSeq" id="WP_034829996.1">
    <property type="nucleotide sequence ID" value="NZ_ANZB01000002.1"/>
</dbReference>
<dbReference type="InterPro" id="IPR037208">
    <property type="entry name" value="Spo0E-like_sf"/>
</dbReference>
<dbReference type="GO" id="GO:0043937">
    <property type="term" value="P:regulation of sporulation"/>
    <property type="evidence" value="ECO:0007669"/>
    <property type="project" value="InterPro"/>
</dbReference>
<sequence length="47" mass="5726">MDNTIEKLREKLHLMLNSDEYNYEEILKVSQQLDKLIVDYYNLQLAH</sequence>
<dbReference type="Pfam" id="PF09388">
    <property type="entry name" value="SpoOE-like"/>
    <property type="match status" value="1"/>
</dbReference>
<dbReference type="KEGG" id="cpat:CLPA_c23870"/>
<accession>A0A0H3J5H1</accession>
<dbReference type="EMBL" id="JPGY02000001">
    <property type="protein sequence ID" value="KRU11545.1"/>
    <property type="molecule type" value="Genomic_DNA"/>
</dbReference>
<dbReference type="KEGG" id="cpae:CPAST_c23870"/>
<reference evidence="2" key="2">
    <citation type="submission" date="2015-10" db="EMBL/GenBank/DDBJ databases">
        <title>Improved Draft Genome Sequence of Clostridium pasteurianum Strain ATCC 6013 (DSM 525) Using a Hybrid Next-Generation Sequencing Approach.</title>
        <authorList>
            <person name="Pyne M.E."/>
            <person name="Utturkar S.M."/>
            <person name="Brown S.D."/>
            <person name="Moo-Young M."/>
            <person name="Chung D.A."/>
            <person name="Chou P.C."/>
        </authorList>
    </citation>
    <scope>NUCLEOTIDE SEQUENCE</scope>
    <source>
        <strain evidence="2">ATCC 6013</strain>
    </source>
</reference>
<dbReference type="Proteomes" id="UP000028042">
    <property type="component" value="Unassembled WGS sequence"/>
</dbReference>
<evidence type="ECO:0000313" key="4">
    <source>
        <dbReference type="Proteomes" id="UP000030905"/>
    </source>
</evidence>
<reference evidence="2 3" key="3">
    <citation type="journal article" name="Genome Announc.">
        <title>Improved Draft Genome Sequence of Clostridium pasteurianum Strain ATCC 6013 (DSM 525) Using a Hybrid Next-Generation Sequencing Approach.</title>
        <authorList>
            <person name="Pyne M.E."/>
            <person name="Utturkar S."/>
            <person name="Brown S.D."/>
            <person name="Moo-Young M."/>
            <person name="Chung D.A."/>
            <person name="Chou C.P."/>
        </authorList>
    </citation>
    <scope>NUCLEOTIDE SEQUENCE [LARGE SCALE GENOMIC DNA]</scope>
    <source>
        <strain evidence="2 3">ATCC 6013</strain>
    </source>
</reference>
<reference evidence="1 4" key="1">
    <citation type="journal article" date="2015" name="Genome Announc.">
        <title>Complete Genome Sequence of the Nitrogen-Fixing and Solvent-Producing Clostridium pasteurianum DSM 525.</title>
        <authorList>
            <person name="Poehlein A."/>
            <person name="Grosse-Honebrink A."/>
            <person name="Zhang Y."/>
            <person name="Minton N.P."/>
            <person name="Daniel R."/>
        </authorList>
    </citation>
    <scope>NUCLEOTIDE SEQUENCE [LARGE SCALE GENOMIC DNA]</scope>
    <source>
        <strain evidence="1">DSM 525</strain>
        <strain evidence="4">DSM 525 / ATCC 6013</strain>
    </source>
</reference>
<dbReference type="SUPFAM" id="SSF140500">
    <property type="entry name" value="BAS1536-like"/>
    <property type="match status" value="1"/>
</dbReference>
<evidence type="ECO:0000313" key="2">
    <source>
        <dbReference type="EMBL" id="KRU11545.1"/>
    </source>
</evidence>
<organism evidence="1 4">
    <name type="scientific">Clostridium pasteurianum DSM 525 = ATCC 6013</name>
    <dbReference type="NCBI Taxonomy" id="1262449"/>
    <lineage>
        <taxon>Bacteria</taxon>
        <taxon>Bacillati</taxon>
        <taxon>Bacillota</taxon>
        <taxon>Clostridia</taxon>
        <taxon>Eubacteriales</taxon>
        <taxon>Clostridiaceae</taxon>
        <taxon>Clostridium</taxon>
    </lineage>
</organism>
<evidence type="ECO:0000313" key="1">
    <source>
        <dbReference type="EMBL" id="AJA52445.1"/>
    </source>
</evidence>
<gene>
    <name evidence="1" type="ORF">CLPA_c23870</name>
    <name evidence="2" type="ORF">CP6013_00792</name>
</gene>
<dbReference type="GeneID" id="93074530"/>
<dbReference type="Gene3D" id="4.10.280.10">
    <property type="entry name" value="Helix-loop-helix DNA-binding domain"/>
    <property type="match status" value="1"/>
</dbReference>
<keyword evidence="4" id="KW-1185">Reference proteome</keyword>
<dbReference type="GO" id="GO:0046983">
    <property type="term" value="F:protein dimerization activity"/>
    <property type="evidence" value="ECO:0007669"/>
    <property type="project" value="InterPro"/>
</dbReference>
<dbReference type="AlphaFoldDB" id="A0A0H3J5H1"/>
<dbReference type="Proteomes" id="UP000030905">
    <property type="component" value="Chromosome"/>
</dbReference>
<evidence type="ECO:0000313" key="3">
    <source>
        <dbReference type="Proteomes" id="UP000028042"/>
    </source>
</evidence>
<dbReference type="InterPro" id="IPR036638">
    <property type="entry name" value="HLH_DNA-bd_sf"/>
</dbReference>